<evidence type="ECO:0000259" key="1">
    <source>
        <dbReference type="SMART" id="SM00065"/>
    </source>
</evidence>
<gene>
    <name evidence="2" type="ORF">GCM10011496_37980</name>
</gene>
<accession>A0A916SS43</accession>
<dbReference type="PANTHER" id="PTHR43102">
    <property type="entry name" value="SLR1143 PROTEIN"/>
    <property type="match status" value="1"/>
</dbReference>
<dbReference type="Pfam" id="PF01590">
    <property type="entry name" value="GAF"/>
    <property type="match status" value="1"/>
</dbReference>
<evidence type="ECO:0000313" key="2">
    <source>
        <dbReference type="EMBL" id="GGB13466.1"/>
    </source>
</evidence>
<comment type="caution">
    <text evidence="2">The sequence shown here is derived from an EMBL/GenBank/DDBJ whole genome shotgun (WGS) entry which is preliminary data.</text>
</comment>
<organism evidence="2 3">
    <name type="scientific">Polaromonas eurypsychrophila</name>
    <dbReference type="NCBI Taxonomy" id="1614635"/>
    <lineage>
        <taxon>Bacteria</taxon>
        <taxon>Pseudomonadati</taxon>
        <taxon>Pseudomonadota</taxon>
        <taxon>Betaproteobacteria</taxon>
        <taxon>Burkholderiales</taxon>
        <taxon>Comamonadaceae</taxon>
        <taxon>Polaromonas</taxon>
    </lineage>
</organism>
<evidence type="ECO:0000313" key="3">
    <source>
        <dbReference type="Proteomes" id="UP000620596"/>
    </source>
</evidence>
<name>A0A916SS43_9BURK</name>
<dbReference type="RefSeq" id="WP_188710164.1">
    <property type="nucleotide sequence ID" value="NZ_BMIG01000021.1"/>
</dbReference>
<reference evidence="2" key="1">
    <citation type="journal article" date="2014" name="Int. J. Syst. Evol. Microbiol.">
        <title>Complete genome sequence of Corynebacterium casei LMG S-19264T (=DSM 44701T), isolated from a smear-ripened cheese.</title>
        <authorList>
            <consortium name="US DOE Joint Genome Institute (JGI-PGF)"/>
            <person name="Walter F."/>
            <person name="Albersmeier A."/>
            <person name="Kalinowski J."/>
            <person name="Ruckert C."/>
        </authorList>
    </citation>
    <scope>NUCLEOTIDE SEQUENCE</scope>
    <source>
        <strain evidence="2">CGMCC 1.15322</strain>
    </source>
</reference>
<dbReference type="EMBL" id="BMIG01000021">
    <property type="protein sequence ID" value="GGB13466.1"/>
    <property type="molecule type" value="Genomic_DNA"/>
</dbReference>
<dbReference type="AlphaFoldDB" id="A0A916SS43"/>
<dbReference type="Proteomes" id="UP000620596">
    <property type="component" value="Unassembled WGS sequence"/>
</dbReference>
<sequence>MTERDEGEKLRQDALDRLHVVDTPEEQAYDDITRLAADMCGTPIALISLSDNNRQWFKSRIGLQIKEMPRENSFCSHALLSPQDLMIIKDTAQDERFVSHPLVTGEPNIRFYAGAPLLTRDGHAVGAICVIDMMPRELSTKQLEELQFLAQQVVVMLESRVTSVEVLAPD</sequence>
<dbReference type="InterPro" id="IPR003018">
    <property type="entry name" value="GAF"/>
</dbReference>
<dbReference type="SMART" id="SM00065">
    <property type="entry name" value="GAF"/>
    <property type="match status" value="1"/>
</dbReference>
<proteinExistence type="predicted"/>
<protein>
    <recommendedName>
        <fullName evidence="1">GAF domain-containing protein</fullName>
    </recommendedName>
</protein>
<dbReference type="Gene3D" id="3.30.450.40">
    <property type="match status" value="1"/>
</dbReference>
<reference evidence="2" key="2">
    <citation type="submission" date="2020-09" db="EMBL/GenBank/DDBJ databases">
        <authorList>
            <person name="Sun Q."/>
            <person name="Zhou Y."/>
        </authorList>
    </citation>
    <scope>NUCLEOTIDE SEQUENCE</scope>
    <source>
        <strain evidence="2">CGMCC 1.15322</strain>
    </source>
</reference>
<dbReference type="InterPro" id="IPR029016">
    <property type="entry name" value="GAF-like_dom_sf"/>
</dbReference>
<keyword evidence="3" id="KW-1185">Reference proteome</keyword>
<dbReference type="PANTHER" id="PTHR43102:SF2">
    <property type="entry name" value="GAF DOMAIN-CONTAINING PROTEIN"/>
    <property type="match status" value="1"/>
</dbReference>
<dbReference type="SUPFAM" id="SSF55781">
    <property type="entry name" value="GAF domain-like"/>
    <property type="match status" value="1"/>
</dbReference>
<feature type="domain" description="GAF" evidence="1">
    <location>
        <begin position="24"/>
        <end position="167"/>
    </location>
</feature>